<dbReference type="EMBL" id="JBHRXX010000001">
    <property type="protein sequence ID" value="MFC3682527.1"/>
    <property type="molecule type" value="Genomic_DNA"/>
</dbReference>
<dbReference type="InterPro" id="IPR018551">
    <property type="entry name" value="DUF2007"/>
</dbReference>
<evidence type="ECO:0000259" key="1">
    <source>
        <dbReference type="Pfam" id="PF09413"/>
    </source>
</evidence>
<dbReference type="Pfam" id="PF09413">
    <property type="entry name" value="DUF2007"/>
    <property type="match status" value="1"/>
</dbReference>
<protein>
    <submittedName>
        <fullName evidence="2">DUF2007 domain-containing protein</fullName>
    </submittedName>
</protein>
<dbReference type="Gene3D" id="3.30.70.790">
    <property type="entry name" value="UreE, C-terminal domain"/>
    <property type="match status" value="1"/>
</dbReference>
<reference evidence="3" key="1">
    <citation type="journal article" date="2019" name="Int. J. Syst. Evol. Microbiol.">
        <title>The Global Catalogue of Microorganisms (GCM) 10K type strain sequencing project: providing services to taxonomists for standard genome sequencing and annotation.</title>
        <authorList>
            <consortium name="The Broad Institute Genomics Platform"/>
            <consortium name="The Broad Institute Genome Sequencing Center for Infectious Disease"/>
            <person name="Wu L."/>
            <person name="Ma J."/>
        </authorList>
    </citation>
    <scope>NUCLEOTIDE SEQUENCE [LARGE SCALE GENOMIC DNA]</scope>
    <source>
        <strain evidence="3">KCTC 42501</strain>
    </source>
</reference>
<dbReference type="RefSeq" id="WP_382170551.1">
    <property type="nucleotide sequence ID" value="NZ_JBHRXX010000001.1"/>
</dbReference>
<gene>
    <name evidence="2" type="ORF">ACFOPI_02910</name>
</gene>
<feature type="domain" description="DUF2007" evidence="1">
    <location>
        <begin position="1"/>
        <end position="67"/>
    </location>
</feature>
<comment type="caution">
    <text evidence="2">The sequence shown here is derived from an EMBL/GenBank/DDBJ whole genome shotgun (WGS) entry which is preliminary data.</text>
</comment>
<evidence type="ECO:0000313" key="3">
    <source>
        <dbReference type="Proteomes" id="UP001595729"/>
    </source>
</evidence>
<evidence type="ECO:0000313" key="2">
    <source>
        <dbReference type="EMBL" id="MFC3682527.1"/>
    </source>
</evidence>
<sequence length="267" mass="29835">MKTVYVAANALEAHMLADVLKQEGITAQVMGSFLPGAMGELPAAGLVRLDVDEVDFERARAAIARWEATQVAEPATHAARTVVSGSRWRWGLGGLVLGAGLCLAVVRLPTGQTEFDHNRDSLVDERWELSLADQIVGVVQDRNFDSRMDLRLHYDASGVLDTEERDDDFDGQFESRTWYRMNQAQRTEADTDGDRLIDSVTHYTHGVPTRMDTLEPRSGQPVRIEHLRLGRLDKVERDTDLDGVLDTREHYNALGQITRTDRIAPTP</sequence>
<name>A0ABV7W0R3_9BURK</name>
<proteinExistence type="predicted"/>
<organism evidence="2 3">
    <name type="scientific">Hydrogenophaga luteola</name>
    <dbReference type="NCBI Taxonomy" id="1591122"/>
    <lineage>
        <taxon>Bacteria</taxon>
        <taxon>Pseudomonadati</taxon>
        <taxon>Pseudomonadota</taxon>
        <taxon>Betaproteobacteria</taxon>
        <taxon>Burkholderiales</taxon>
        <taxon>Comamonadaceae</taxon>
        <taxon>Hydrogenophaga</taxon>
    </lineage>
</organism>
<accession>A0ABV7W0R3</accession>
<keyword evidence="3" id="KW-1185">Reference proteome</keyword>
<dbReference type="Proteomes" id="UP001595729">
    <property type="component" value="Unassembled WGS sequence"/>
</dbReference>